<dbReference type="AlphaFoldDB" id="A0A429XE46"/>
<evidence type="ECO:0000256" key="1">
    <source>
        <dbReference type="SAM" id="MobiDB-lite"/>
    </source>
</evidence>
<evidence type="ECO:0000313" key="6">
    <source>
        <dbReference type="Proteomes" id="UP000287296"/>
    </source>
</evidence>
<keyword evidence="2" id="KW-1133">Transmembrane helix</keyword>
<proteinExistence type="predicted"/>
<protein>
    <recommendedName>
        <fullName evidence="4">TPM domain-containing protein</fullName>
    </recommendedName>
</protein>
<reference evidence="5 6" key="1">
    <citation type="submission" date="2018-12" db="EMBL/GenBank/DDBJ databases">
        <authorList>
            <person name="Sun L."/>
            <person name="Chen Z."/>
        </authorList>
    </citation>
    <scope>NUCLEOTIDE SEQUENCE [LARGE SCALE GENOMIC DNA]</scope>
    <source>
        <strain evidence="5 6">LMG 29736</strain>
    </source>
</reference>
<name>A0A429XE46_SIMTE</name>
<organism evidence="5 6">
    <name type="scientific">Siminovitchia terrae</name>
    <name type="common">Bacillus terrae</name>
    <dbReference type="NCBI Taxonomy" id="1914933"/>
    <lineage>
        <taxon>Bacteria</taxon>
        <taxon>Bacillati</taxon>
        <taxon>Bacillota</taxon>
        <taxon>Bacilli</taxon>
        <taxon>Bacillales</taxon>
        <taxon>Bacillaceae</taxon>
        <taxon>Siminovitchia</taxon>
    </lineage>
</organism>
<dbReference type="Pfam" id="PF04536">
    <property type="entry name" value="TPM_phosphatase"/>
    <property type="match status" value="1"/>
</dbReference>
<dbReference type="EMBL" id="QYTW02000001">
    <property type="protein sequence ID" value="RST61632.1"/>
    <property type="molecule type" value="Genomic_DNA"/>
</dbReference>
<feature type="chain" id="PRO_5019389166" description="TPM domain-containing protein" evidence="3">
    <location>
        <begin position="28"/>
        <end position="266"/>
    </location>
</feature>
<dbReference type="Gene3D" id="3.10.310.50">
    <property type="match status" value="1"/>
</dbReference>
<comment type="caution">
    <text evidence="5">The sequence shown here is derived from an EMBL/GenBank/DDBJ whole genome shotgun (WGS) entry which is preliminary data.</text>
</comment>
<feature type="domain" description="TPM" evidence="4">
    <location>
        <begin position="35"/>
        <end position="154"/>
    </location>
</feature>
<evidence type="ECO:0000256" key="3">
    <source>
        <dbReference type="SAM" id="SignalP"/>
    </source>
</evidence>
<keyword evidence="3" id="KW-0732">Signal</keyword>
<dbReference type="RefSeq" id="WP_120115773.1">
    <property type="nucleotide sequence ID" value="NZ_QYTW02000001.1"/>
</dbReference>
<dbReference type="Proteomes" id="UP000287296">
    <property type="component" value="Unassembled WGS sequence"/>
</dbReference>
<feature type="signal peptide" evidence="3">
    <location>
        <begin position="1"/>
        <end position="27"/>
    </location>
</feature>
<feature type="transmembrane region" description="Helical" evidence="2">
    <location>
        <begin position="175"/>
        <end position="195"/>
    </location>
</feature>
<feature type="compositionally biased region" description="Basic residues" evidence="1">
    <location>
        <begin position="256"/>
        <end position="266"/>
    </location>
</feature>
<feature type="compositionally biased region" description="Gly residues" evidence="1">
    <location>
        <begin position="239"/>
        <end position="254"/>
    </location>
</feature>
<gene>
    <name evidence="5" type="ORF">D5F11_001780</name>
</gene>
<feature type="region of interest" description="Disordered" evidence="1">
    <location>
        <begin position="211"/>
        <end position="266"/>
    </location>
</feature>
<sequence length="266" mass="29298">MVRGGSFTKTLILLVFFFLLPFAFASADSPAKQRIYDNAGLLSDNEVQELEALAEKHSAKRDTDFIILTSNNEENKDVEDIMQDFYDDEAPGYDKPHGNTVILTLDMKKRDVYVAGFYRGETYLDDHRATLVRKKITSDLSSGNYDKAFESFIKISSKYMGIRPGVDPDNILFNLWFQIIVSLAIAGAVVGIMAINTGGKVTVSAGTYQDRENTRVNHRRDQYIRTSTTKRRKPSNQSSGGGFSGGGGGGGVTRGGHSHSGSRGKF</sequence>
<accession>A0A429XE46</accession>
<feature type="compositionally biased region" description="Basic and acidic residues" evidence="1">
    <location>
        <begin position="211"/>
        <end position="223"/>
    </location>
</feature>
<keyword evidence="2" id="KW-0472">Membrane</keyword>
<keyword evidence="2" id="KW-0812">Transmembrane</keyword>
<evidence type="ECO:0000259" key="4">
    <source>
        <dbReference type="Pfam" id="PF04536"/>
    </source>
</evidence>
<evidence type="ECO:0000256" key="2">
    <source>
        <dbReference type="SAM" id="Phobius"/>
    </source>
</evidence>
<dbReference type="OrthoDB" id="9806054at2"/>
<evidence type="ECO:0000313" key="5">
    <source>
        <dbReference type="EMBL" id="RST61632.1"/>
    </source>
</evidence>
<dbReference type="InterPro" id="IPR007621">
    <property type="entry name" value="TPM_dom"/>
</dbReference>